<reference evidence="2 3" key="1">
    <citation type="journal article" date="2016" name="Sci. Rep.">
        <title>Draft genome sequencing and secretome analysis of fungal phytopathogen Ascochyta rabiei provides insight into the necrotrophic effector repertoire.</title>
        <authorList>
            <person name="Verma S."/>
            <person name="Gazara R.K."/>
            <person name="Nizam S."/>
            <person name="Parween S."/>
            <person name="Chattopadhyay D."/>
            <person name="Verma P.K."/>
        </authorList>
    </citation>
    <scope>NUCLEOTIDE SEQUENCE [LARGE SCALE GENOMIC DNA]</scope>
    <source>
        <strain evidence="2 3">ArDII</strain>
    </source>
</reference>
<feature type="compositionally biased region" description="Polar residues" evidence="1">
    <location>
        <begin position="413"/>
        <end position="448"/>
    </location>
</feature>
<evidence type="ECO:0000256" key="1">
    <source>
        <dbReference type="SAM" id="MobiDB-lite"/>
    </source>
</evidence>
<evidence type="ECO:0000313" key="2">
    <source>
        <dbReference type="EMBL" id="KZM25928.1"/>
    </source>
</evidence>
<organism evidence="2 3">
    <name type="scientific">Didymella rabiei</name>
    <name type="common">Chickpea ascochyta blight fungus</name>
    <name type="synonym">Mycosphaerella rabiei</name>
    <dbReference type="NCBI Taxonomy" id="5454"/>
    <lineage>
        <taxon>Eukaryota</taxon>
        <taxon>Fungi</taxon>
        <taxon>Dikarya</taxon>
        <taxon>Ascomycota</taxon>
        <taxon>Pezizomycotina</taxon>
        <taxon>Dothideomycetes</taxon>
        <taxon>Pleosporomycetidae</taxon>
        <taxon>Pleosporales</taxon>
        <taxon>Pleosporineae</taxon>
        <taxon>Didymellaceae</taxon>
        <taxon>Ascochyta</taxon>
    </lineage>
</organism>
<accession>A0A163IT34</accession>
<dbReference type="STRING" id="5454.A0A163IT34"/>
<comment type="caution">
    <text evidence="2">The sequence shown here is derived from an EMBL/GenBank/DDBJ whole genome shotgun (WGS) entry which is preliminary data.</text>
</comment>
<feature type="region of interest" description="Disordered" evidence="1">
    <location>
        <begin position="379"/>
        <end position="450"/>
    </location>
</feature>
<feature type="region of interest" description="Disordered" evidence="1">
    <location>
        <begin position="630"/>
        <end position="685"/>
    </location>
</feature>
<dbReference type="AlphaFoldDB" id="A0A163IT34"/>
<sequence>MARSTKYYNADDFDDYKRKRGKCLPARTNLLAAACHVQTLFDTKKFTFGFMGGFAMLCHGYKREMPDLHIAYDDNDFDRLRSKLESDQRVRLPTGVNPLLPFKILVWTGPEYKDQGCTVNACIELDLAPSGSCGTPTAGALSRNLIQLSLKTSNGQHRPFKCLNTLFLVATMLYYCKARDLLWDPRKDLLYLCKNESANMQQVRAGLNAREIRELFLGTSFFSRLPMDDQRLCYRILLDTDPPPIMAITPPAPQTPLPEHKSEARILRSRYRNVSEPRSSSSGTSHQRPATNQRPQSTGHLQDPRRLSHIVGLQIVNAAKPQSFSAVAAAKQARRSMPDLTAIHNATPALRVNVQDITAVASPRQYHAMSHLNNVPSLSTSASQYQNHASSQLEYGGSFQPTHMRTKSDTKNQNRNPSTGKSSTTSSVESDRMNSPGTPTQGIQSQKGSLHVVGTKGEDIPLQQYFQDQSVHPREGLHLVGLEEMHTASKIHHRSAQPQAQHQRHLSAPPPTTPNSVFELDITVPTKHTFVAELSAKPIVSLCTEHMVAQDHGPFDIPACSRPGCPRAVSVPLDSGSLPASLVAGGTSFHGYRQSLSHSVRMDESTLGFPRQTNAYRYSAFVFPQSETDKDLLSSSGEGTPSIYKAYRPSAVPDEDRGTGSLKPVDGPTHKRSVSDDSTASHDSSRWAQEYRDLLNFEDGYGSQ</sequence>
<feature type="compositionally biased region" description="Polar residues" evidence="1">
    <location>
        <begin position="276"/>
        <end position="300"/>
    </location>
</feature>
<protein>
    <submittedName>
        <fullName evidence="2">Uncharacterized protein</fullName>
    </submittedName>
</protein>
<evidence type="ECO:0000313" key="3">
    <source>
        <dbReference type="Proteomes" id="UP000076837"/>
    </source>
</evidence>
<dbReference type="EMBL" id="JYNV01000119">
    <property type="protein sequence ID" value="KZM25928.1"/>
    <property type="molecule type" value="Genomic_DNA"/>
</dbReference>
<keyword evidence="3" id="KW-1185">Reference proteome</keyword>
<feature type="compositionally biased region" description="Polar residues" evidence="1">
    <location>
        <begin position="379"/>
        <end position="403"/>
    </location>
</feature>
<dbReference type="OrthoDB" id="10066232at2759"/>
<feature type="region of interest" description="Disordered" evidence="1">
    <location>
        <begin position="270"/>
        <end position="303"/>
    </location>
</feature>
<name>A0A163IT34_DIDRA</name>
<feature type="compositionally biased region" description="Basic and acidic residues" evidence="1">
    <location>
        <begin position="673"/>
        <end position="685"/>
    </location>
</feature>
<dbReference type="Proteomes" id="UP000076837">
    <property type="component" value="Unassembled WGS sequence"/>
</dbReference>
<gene>
    <name evidence="2" type="ORF">ST47_g2874</name>
</gene>
<proteinExistence type="predicted"/>
<feature type="region of interest" description="Disordered" evidence="1">
    <location>
        <begin position="492"/>
        <end position="514"/>
    </location>
</feature>